<feature type="compositionally biased region" description="Polar residues" evidence="1">
    <location>
        <begin position="305"/>
        <end position="330"/>
    </location>
</feature>
<proteinExistence type="predicted"/>
<keyword evidence="2" id="KW-1133">Transmembrane helix</keyword>
<feature type="region of interest" description="Disordered" evidence="1">
    <location>
        <begin position="24"/>
        <end position="85"/>
    </location>
</feature>
<feature type="compositionally biased region" description="Basic and acidic residues" evidence="1">
    <location>
        <begin position="25"/>
        <end position="38"/>
    </location>
</feature>
<keyword evidence="2" id="KW-0812">Transmembrane</keyword>
<reference evidence="3" key="1">
    <citation type="submission" date="2022-08" db="EMBL/GenBank/DDBJ databases">
        <authorList>
            <consortium name="DOE Joint Genome Institute"/>
            <person name="Min B."/>
            <person name="Riley R."/>
            <person name="Sierra-Patev S."/>
            <person name="Naranjo-Ortiz M."/>
            <person name="Looney B."/>
            <person name="Konkel Z."/>
            <person name="Slot J.C."/>
            <person name="Sakamoto Y."/>
            <person name="Steenwyk J.L."/>
            <person name="Rokas A."/>
            <person name="Carro J."/>
            <person name="Camarero S."/>
            <person name="Ferreira P."/>
            <person name="Molpeceres G."/>
            <person name="Ruiz-Duenas F.J."/>
            <person name="Serrano A."/>
            <person name="Henrissat B."/>
            <person name="Drula E."/>
            <person name="Hughes K.W."/>
            <person name="Mata J.L."/>
            <person name="Ishikawa N.K."/>
            <person name="Vargas-Isla R."/>
            <person name="Ushijima S."/>
            <person name="Smith C.A."/>
            <person name="Ahrendt S."/>
            <person name="Andreopoulos W."/>
            <person name="He G."/>
            <person name="Labutti K."/>
            <person name="Lipzen A."/>
            <person name="Ng V."/>
            <person name="Sandor L."/>
            <person name="Barry K."/>
            <person name="Martinez A.T."/>
            <person name="Xiao Y."/>
            <person name="Gibbons J.G."/>
            <person name="Terashima K."/>
            <person name="Hibbett D.S."/>
            <person name="Grigoriev I.V."/>
        </authorList>
    </citation>
    <scope>NUCLEOTIDE SEQUENCE</scope>
    <source>
        <strain evidence="3">Sp2 HRB7682 ss15</strain>
    </source>
</reference>
<organism evidence="3 4">
    <name type="scientific">Lentinula lateritia</name>
    <dbReference type="NCBI Taxonomy" id="40482"/>
    <lineage>
        <taxon>Eukaryota</taxon>
        <taxon>Fungi</taxon>
        <taxon>Dikarya</taxon>
        <taxon>Basidiomycota</taxon>
        <taxon>Agaricomycotina</taxon>
        <taxon>Agaricomycetes</taxon>
        <taxon>Agaricomycetidae</taxon>
        <taxon>Agaricales</taxon>
        <taxon>Marasmiineae</taxon>
        <taxon>Omphalotaceae</taxon>
        <taxon>Lentinula</taxon>
    </lineage>
</organism>
<dbReference type="AlphaFoldDB" id="A0A9W9AY51"/>
<keyword evidence="2" id="KW-0472">Membrane</keyword>
<dbReference type="EMBL" id="JANVFS010000004">
    <property type="protein sequence ID" value="KAJ4492653.1"/>
    <property type="molecule type" value="Genomic_DNA"/>
</dbReference>
<name>A0A9W9AY51_9AGAR</name>
<dbReference type="CDD" id="cd12087">
    <property type="entry name" value="TM_EGFR-like"/>
    <property type="match status" value="1"/>
</dbReference>
<reference evidence="3" key="2">
    <citation type="journal article" date="2023" name="Proc. Natl. Acad. Sci. U.S.A.">
        <title>A global phylogenomic analysis of the shiitake genus Lentinula.</title>
        <authorList>
            <person name="Sierra-Patev S."/>
            <person name="Min B."/>
            <person name="Naranjo-Ortiz M."/>
            <person name="Looney B."/>
            <person name="Konkel Z."/>
            <person name="Slot J.C."/>
            <person name="Sakamoto Y."/>
            <person name="Steenwyk J.L."/>
            <person name="Rokas A."/>
            <person name="Carro J."/>
            <person name="Camarero S."/>
            <person name="Ferreira P."/>
            <person name="Molpeceres G."/>
            <person name="Ruiz-Duenas F.J."/>
            <person name="Serrano A."/>
            <person name="Henrissat B."/>
            <person name="Drula E."/>
            <person name="Hughes K.W."/>
            <person name="Mata J.L."/>
            <person name="Ishikawa N.K."/>
            <person name="Vargas-Isla R."/>
            <person name="Ushijima S."/>
            <person name="Smith C.A."/>
            <person name="Donoghue J."/>
            <person name="Ahrendt S."/>
            <person name="Andreopoulos W."/>
            <person name="He G."/>
            <person name="LaButti K."/>
            <person name="Lipzen A."/>
            <person name="Ng V."/>
            <person name="Riley R."/>
            <person name="Sandor L."/>
            <person name="Barry K."/>
            <person name="Martinez A.T."/>
            <person name="Xiao Y."/>
            <person name="Gibbons J.G."/>
            <person name="Terashima K."/>
            <person name="Grigoriev I.V."/>
            <person name="Hibbett D."/>
        </authorList>
    </citation>
    <scope>NUCLEOTIDE SEQUENCE</scope>
    <source>
        <strain evidence="3">Sp2 HRB7682 ss15</strain>
    </source>
</reference>
<feature type="compositionally biased region" description="Polar residues" evidence="1">
    <location>
        <begin position="124"/>
        <end position="138"/>
    </location>
</feature>
<feature type="region of interest" description="Disordered" evidence="1">
    <location>
        <begin position="258"/>
        <end position="330"/>
    </location>
</feature>
<accession>A0A9W9AY51</accession>
<feature type="compositionally biased region" description="Polar residues" evidence="1">
    <location>
        <begin position="285"/>
        <end position="296"/>
    </location>
</feature>
<feature type="compositionally biased region" description="Low complexity" evidence="1">
    <location>
        <begin position="53"/>
        <end position="67"/>
    </location>
</feature>
<feature type="transmembrane region" description="Helical" evidence="2">
    <location>
        <begin position="91"/>
        <end position="113"/>
    </location>
</feature>
<evidence type="ECO:0000313" key="3">
    <source>
        <dbReference type="EMBL" id="KAJ4492653.1"/>
    </source>
</evidence>
<protein>
    <submittedName>
        <fullName evidence="3">Uncharacterized protein</fullName>
    </submittedName>
</protein>
<feature type="compositionally biased region" description="Basic and acidic residues" evidence="1">
    <location>
        <begin position="161"/>
        <end position="171"/>
    </location>
</feature>
<comment type="caution">
    <text evidence="3">The sequence shown here is derived from an EMBL/GenBank/DDBJ whole genome shotgun (WGS) entry which is preliminary data.</text>
</comment>
<dbReference type="Proteomes" id="UP001150238">
    <property type="component" value="Unassembled WGS sequence"/>
</dbReference>
<evidence type="ECO:0000256" key="2">
    <source>
        <dbReference type="SAM" id="Phobius"/>
    </source>
</evidence>
<feature type="region of interest" description="Disordered" evidence="1">
    <location>
        <begin position="356"/>
        <end position="388"/>
    </location>
</feature>
<evidence type="ECO:0000313" key="4">
    <source>
        <dbReference type="Proteomes" id="UP001150238"/>
    </source>
</evidence>
<sequence>MPPSTSRTFSLAFELEIGFNGPDSNKADFRNGISRRDLTPPSKNIQRADLNASFSNNTGSNSTNSGNQPPRSNGNGNGHNGDVVGTSKSTIVGSIAGGVIGIALMVGLLWWLWRSRKSRKTAGTRKNWNSSNTRNPRSWTRMGSKGWKGLQRQGNLRRISHAQDTKKRPPIDGEDDYSDSSQMLQTLPTPATHLSLPSNAHIPGPQIHYGRRREHQFAANVAGSASEDPILPPRYWQIHNSPSAVSLHRKLSSNKSAGLTLPALAPPPSSADHGHSVLDLPPASSPHSPDQPSFSLAPSHPFPPSLTTTPAFNPSFTEQTSPLSPASLSISDSHPYNVPLHNDQLTLDVARADDPAKHPLESETGSASAGYAQSTSPTSSVSHESESTIRHLRHQVEVLAEENARLSRQSYVLLTRGLSGEVVQSPPAYTGDSADEN</sequence>
<gene>
    <name evidence="3" type="ORF">C8J55DRAFT_555623</name>
</gene>
<evidence type="ECO:0000256" key="1">
    <source>
        <dbReference type="SAM" id="MobiDB-lite"/>
    </source>
</evidence>
<feature type="compositionally biased region" description="Polar residues" evidence="1">
    <location>
        <begin position="363"/>
        <end position="373"/>
    </location>
</feature>
<feature type="region of interest" description="Disordered" evidence="1">
    <location>
        <begin position="121"/>
        <end position="183"/>
    </location>
</feature>